<dbReference type="AlphaFoldDB" id="A0A2V3DTK9"/>
<protein>
    <submittedName>
        <fullName evidence="1">Uncharacterized protein</fullName>
    </submittedName>
</protein>
<name>A0A2V3DTK9_9MICC</name>
<dbReference type="EMBL" id="QHLZ01000005">
    <property type="protein sequence ID" value="PXA65493.1"/>
    <property type="molecule type" value="Genomic_DNA"/>
</dbReference>
<keyword evidence="2" id="KW-1185">Reference proteome</keyword>
<sequence>MNTEQHNETILAGLDPNIVRMYKRDDAGTLIFREAWVDAGGAEETDAAEGSEHGVFFVVNHGTVGHVSTSKEAAVNSLEEAEAMLAAFSEQCTEDGYAVLSREEQVLVVAQFALKSDKVSDRDKHLAHRAKDALTPHLAWRGSGVLEKLEFTAAGHGLGKLNIYIVAPDAARAVANIKVCIREEKLDFTKLTVATGPIDDPSALRAKHSATGGTAFSL</sequence>
<reference evidence="1 2" key="1">
    <citation type="submission" date="2018-05" db="EMBL/GenBank/DDBJ databases">
        <title>Genetic diversity of glacier-inhabiting Cryobacterium bacteria in China and description of Cryobacterium mengkeensis sp. nov. and Arthrobacter glacialis sp. nov.</title>
        <authorList>
            <person name="Liu Q."/>
            <person name="Xin Y.-H."/>
        </authorList>
    </citation>
    <scope>NUCLEOTIDE SEQUENCE [LARGE SCALE GENOMIC DNA]</scope>
    <source>
        <strain evidence="1 2">GP3</strain>
    </source>
</reference>
<dbReference type="OrthoDB" id="4966798at2"/>
<comment type="caution">
    <text evidence="1">The sequence shown here is derived from an EMBL/GenBank/DDBJ whole genome shotgun (WGS) entry which is preliminary data.</text>
</comment>
<accession>A0A2V3DTK9</accession>
<organism evidence="1 2">
    <name type="scientific">Arthrobacter psychrochitiniphilus</name>
    <dbReference type="NCBI Taxonomy" id="291045"/>
    <lineage>
        <taxon>Bacteria</taxon>
        <taxon>Bacillati</taxon>
        <taxon>Actinomycetota</taxon>
        <taxon>Actinomycetes</taxon>
        <taxon>Micrococcales</taxon>
        <taxon>Micrococcaceae</taxon>
        <taxon>Arthrobacter</taxon>
    </lineage>
</organism>
<dbReference type="Proteomes" id="UP000246303">
    <property type="component" value="Unassembled WGS sequence"/>
</dbReference>
<evidence type="ECO:0000313" key="1">
    <source>
        <dbReference type="EMBL" id="PXA65493.1"/>
    </source>
</evidence>
<evidence type="ECO:0000313" key="2">
    <source>
        <dbReference type="Proteomes" id="UP000246303"/>
    </source>
</evidence>
<proteinExistence type="predicted"/>
<gene>
    <name evidence="1" type="ORF">CVS29_09575</name>
</gene>